<sequence length="145" mass="16314">MKKIIALFCLCLLAACNRQPDESGAASAEAASKPRHMPLAIDPVLTTSVDQQLLALQKKLPQQHKQNLFTAAVRHNQTIYYSYTMLDSKRNQANFNPASVKKDLEQACRQPLTRRMLLGGFNFVYVYTFQDHSQVSVPLSGKDCR</sequence>
<dbReference type="PROSITE" id="PS51257">
    <property type="entry name" value="PROKAR_LIPOPROTEIN"/>
    <property type="match status" value="1"/>
</dbReference>
<accession>A0A074VE98</accession>
<gene>
    <name evidence="1" type="ORF">SASC598J21_014080</name>
</gene>
<evidence type="ECO:0008006" key="3">
    <source>
        <dbReference type="Google" id="ProtNLM"/>
    </source>
</evidence>
<dbReference type="AlphaFoldDB" id="A0A074VE98"/>
<reference evidence="1 2" key="1">
    <citation type="journal article" date="2014" name="PLoS Genet.">
        <title>Hidden diversity in honey bee gut symbionts detected by single-cell genomics.</title>
        <authorList>
            <person name="Engel P."/>
            <person name="Stepanauskas R."/>
            <person name="Moran N."/>
        </authorList>
    </citation>
    <scope>NUCLEOTIDE SEQUENCE [LARGE SCALE GENOMIC DNA]</scope>
    <source>
        <strain evidence="1 2">SCGC AB-598-J21</strain>
    </source>
</reference>
<organism evidence="1 2">
    <name type="scientific">Snodgrassella alvi SCGC AB-598-J21</name>
    <dbReference type="NCBI Taxonomy" id="1385367"/>
    <lineage>
        <taxon>Bacteria</taxon>
        <taxon>Pseudomonadati</taxon>
        <taxon>Pseudomonadota</taxon>
        <taxon>Betaproteobacteria</taxon>
        <taxon>Neisseriales</taxon>
        <taxon>Neisseriaceae</taxon>
        <taxon>Snodgrassella</taxon>
    </lineage>
</organism>
<dbReference type="EMBL" id="AVQL01000444">
    <property type="protein sequence ID" value="KEQ00810.1"/>
    <property type="molecule type" value="Genomic_DNA"/>
</dbReference>
<evidence type="ECO:0000313" key="1">
    <source>
        <dbReference type="EMBL" id="KEQ00810.1"/>
    </source>
</evidence>
<name>A0A074VE98_9NEIS</name>
<protein>
    <recommendedName>
        <fullName evidence="3">Lipoprotein</fullName>
    </recommendedName>
</protein>
<proteinExistence type="predicted"/>
<dbReference type="Proteomes" id="UP000027644">
    <property type="component" value="Unassembled WGS sequence"/>
</dbReference>
<comment type="caution">
    <text evidence="1">The sequence shown here is derived from an EMBL/GenBank/DDBJ whole genome shotgun (WGS) entry which is preliminary data.</text>
</comment>
<evidence type="ECO:0000313" key="2">
    <source>
        <dbReference type="Proteomes" id="UP000027644"/>
    </source>
</evidence>